<dbReference type="Gene3D" id="3.40.50.720">
    <property type="entry name" value="NAD(P)-binding Rossmann-like Domain"/>
    <property type="match status" value="1"/>
</dbReference>
<keyword evidence="2" id="KW-0560">Oxidoreductase</keyword>
<dbReference type="EMBL" id="JARGEI010000006">
    <property type="protein sequence ID" value="KAJ8729807.1"/>
    <property type="molecule type" value="Genomic_DNA"/>
</dbReference>
<keyword evidence="5" id="KW-1185">Reference proteome</keyword>
<protein>
    <recommendedName>
        <fullName evidence="6">Alcohol dehydrogenase</fullName>
    </recommendedName>
</protein>
<reference evidence="4" key="1">
    <citation type="submission" date="2023-03" db="EMBL/GenBank/DDBJ databases">
        <title>Chromosome-level genomes of two armyworms, Mythimna separata and Mythimna loreyi, provide insights into the biosynthesis and reception of sex pheromones.</title>
        <authorList>
            <person name="Zhao H."/>
        </authorList>
    </citation>
    <scope>NUCLEOTIDE SEQUENCE</scope>
    <source>
        <strain evidence="4">BeijingLab</strain>
        <tissue evidence="4">Pupa</tissue>
    </source>
</reference>
<gene>
    <name evidence="4" type="ORF">PYW07_016845</name>
</gene>
<name>A0AAD7YU92_MYTSE</name>
<proteinExistence type="inferred from homology"/>
<dbReference type="SUPFAM" id="SSF51735">
    <property type="entry name" value="NAD(P)-binding Rossmann-fold domains"/>
    <property type="match status" value="1"/>
</dbReference>
<dbReference type="InterPro" id="IPR002347">
    <property type="entry name" value="SDR_fam"/>
</dbReference>
<evidence type="ECO:0008006" key="6">
    <source>
        <dbReference type="Google" id="ProtNLM"/>
    </source>
</evidence>
<evidence type="ECO:0000313" key="4">
    <source>
        <dbReference type="EMBL" id="KAJ8729807.1"/>
    </source>
</evidence>
<comment type="similarity">
    <text evidence="1 3">Belongs to the short-chain dehydrogenases/reductases (SDR) family.</text>
</comment>
<dbReference type="PRINTS" id="PR00080">
    <property type="entry name" value="SDRFAMILY"/>
</dbReference>
<evidence type="ECO:0000256" key="1">
    <source>
        <dbReference type="ARBA" id="ARBA00006484"/>
    </source>
</evidence>
<sequence>MERDPKDKVIVVTGGARGIGYEISDQFLQSGAKTLIILDILEDVGVNAAKTLNDKYGEDKAVFIKCDVMKDLEKVSEEIFQKYQVDVLVNNAGILNEASFKLTMDINCIALVEWSMKFWEYMRTDKGGRGGTIYNIASIYGFEYSPWAVYYKTSKYAVIGFSRTLGHPFNYEKSGVRVIAICPGFTDTAILTGNSWDWQKEGFENVMANDVTMQTPDTIGKAVVEIFTFAETGSVWVKANNEPMKLAPMCAM</sequence>
<dbReference type="PANTHER" id="PTHR44229">
    <property type="entry name" value="15-HYDROXYPROSTAGLANDIN DEHYDROGENASE [NAD(+)]"/>
    <property type="match status" value="1"/>
</dbReference>
<organism evidence="4 5">
    <name type="scientific">Mythimna separata</name>
    <name type="common">Oriental armyworm</name>
    <name type="synonym">Pseudaletia separata</name>
    <dbReference type="NCBI Taxonomy" id="271217"/>
    <lineage>
        <taxon>Eukaryota</taxon>
        <taxon>Metazoa</taxon>
        <taxon>Ecdysozoa</taxon>
        <taxon>Arthropoda</taxon>
        <taxon>Hexapoda</taxon>
        <taxon>Insecta</taxon>
        <taxon>Pterygota</taxon>
        <taxon>Neoptera</taxon>
        <taxon>Endopterygota</taxon>
        <taxon>Lepidoptera</taxon>
        <taxon>Glossata</taxon>
        <taxon>Ditrysia</taxon>
        <taxon>Noctuoidea</taxon>
        <taxon>Noctuidae</taxon>
        <taxon>Noctuinae</taxon>
        <taxon>Hadenini</taxon>
        <taxon>Mythimna</taxon>
    </lineage>
</organism>
<dbReference type="Proteomes" id="UP001231518">
    <property type="component" value="Chromosome 9"/>
</dbReference>
<evidence type="ECO:0000256" key="2">
    <source>
        <dbReference type="ARBA" id="ARBA00023002"/>
    </source>
</evidence>
<accession>A0AAD7YU92</accession>
<dbReference type="AlphaFoldDB" id="A0AAD7YU92"/>
<dbReference type="GO" id="GO:0005737">
    <property type="term" value="C:cytoplasm"/>
    <property type="evidence" value="ECO:0007669"/>
    <property type="project" value="TreeGrafter"/>
</dbReference>
<dbReference type="Pfam" id="PF00106">
    <property type="entry name" value="adh_short"/>
    <property type="match status" value="1"/>
</dbReference>
<dbReference type="PANTHER" id="PTHR44229:SF8">
    <property type="entry name" value="ALCOHOL DEHYDROGENASE-RELATED"/>
    <property type="match status" value="1"/>
</dbReference>
<evidence type="ECO:0000256" key="3">
    <source>
        <dbReference type="RuleBase" id="RU000363"/>
    </source>
</evidence>
<dbReference type="PRINTS" id="PR00081">
    <property type="entry name" value="GDHRDH"/>
</dbReference>
<evidence type="ECO:0000313" key="5">
    <source>
        <dbReference type="Proteomes" id="UP001231518"/>
    </source>
</evidence>
<dbReference type="InterPro" id="IPR036291">
    <property type="entry name" value="NAD(P)-bd_dom_sf"/>
</dbReference>
<comment type="caution">
    <text evidence="4">The sequence shown here is derived from an EMBL/GenBank/DDBJ whole genome shotgun (WGS) entry which is preliminary data.</text>
</comment>
<dbReference type="GO" id="GO:0016616">
    <property type="term" value="F:oxidoreductase activity, acting on the CH-OH group of donors, NAD or NADP as acceptor"/>
    <property type="evidence" value="ECO:0007669"/>
    <property type="project" value="TreeGrafter"/>
</dbReference>